<dbReference type="InterPro" id="IPR001584">
    <property type="entry name" value="Integrase_cat-core"/>
</dbReference>
<proteinExistence type="predicted"/>
<name>A0ABQ5C8G2_9ASTR</name>
<dbReference type="InterPro" id="IPR025724">
    <property type="entry name" value="GAG-pre-integrase_dom"/>
</dbReference>
<dbReference type="EMBL" id="BQNB010014047">
    <property type="protein sequence ID" value="GJT23336.1"/>
    <property type="molecule type" value="Genomic_DNA"/>
</dbReference>
<dbReference type="InterPro" id="IPR036397">
    <property type="entry name" value="RNaseH_sf"/>
</dbReference>
<feature type="region of interest" description="Disordered" evidence="1">
    <location>
        <begin position="599"/>
        <end position="618"/>
    </location>
</feature>
<feature type="domain" description="Integrase catalytic" evidence="2">
    <location>
        <begin position="284"/>
        <end position="459"/>
    </location>
</feature>
<sequence length="634" mass="72923">MGGRRMVYSNIDPRLISLTLDGLLGFGLREVARIRRIFLDGYGVLVFRIVIFKISSFKLQNARLLLSFTNYSIITTLFDVIKLSSSKKTNKVEDQSWSVKSRKNKKNRVAKTKCNAYVMQSMLNANSKSVCAIYNECLFDANHDKCVLDYVHDVNVRSKSTPAKHKNKKHIWKPIGCPNYSVFGNDQIAKIMGYGDYQIRNLTISRVYYVEGLGNNLFSVGQFCDSDLEASKTKSWLWHRRLSHLNFGTINQLAKQGLIRGLPKLKFKKDHLCSACLLGKSKKQSHKPKSKDTNQEELYLLHMDLCGPFRVKSINGKKYILVIIDNYCRFTWVKFLRSKDEVPEFIIKFLKMIQVCLNATVRNICTDNGTKNFNQTLRSYYEDVVISHETSVTRSPQQYGVGERRNWTLVEAARTMLIYANAPLFLWAEAVVTACYTQNCSLTRLRHGKTPYELLHDKKPDLSYLHVFGTLCYPTNDSEDLGKLKNKTDVGIFIGYAPSKKRLLDLQPTIAIIMEYLVNISKRRAFWSLNEDISKINDSHNQYAISIKEDTAYPCLHSPNTTKEYVEASDSTQIDLDISDLELDVEKIADKRAKRKTTCSKRKALTKKKPKTEGQEQKSKWWKSLIHCMNKMKT</sequence>
<dbReference type="InterPro" id="IPR012337">
    <property type="entry name" value="RNaseH-like_sf"/>
</dbReference>
<dbReference type="InterPro" id="IPR039537">
    <property type="entry name" value="Retrotran_Ty1/copia-like"/>
</dbReference>
<dbReference type="PANTHER" id="PTHR42648:SF32">
    <property type="entry name" value="RIBONUCLEASE H-LIKE DOMAIN, GAG-PRE-INTEGRASE DOMAIN PROTEIN-RELATED"/>
    <property type="match status" value="1"/>
</dbReference>
<protein>
    <submittedName>
        <fullName evidence="3">Retrovirus-related pol polyprotein from transposon TNT 1-94</fullName>
    </submittedName>
</protein>
<gene>
    <name evidence="3" type="ORF">Tco_0893273</name>
</gene>
<dbReference type="Pfam" id="PF13976">
    <property type="entry name" value="gag_pre-integrs"/>
    <property type="match status" value="1"/>
</dbReference>
<keyword evidence="4" id="KW-1185">Reference proteome</keyword>
<evidence type="ECO:0000313" key="4">
    <source>
        <dbReference type="Proteomes" id="UP001151760"/>
    </source>
</evidence>
<dbReference type="PROSITE" id="PS50994">
    <property type="entry name" value="INTEGRASE"/>
    <property type="match status" value="1"/>
</dbReference>
<dbReference type="SUPFAM" id="SSF53098">
    <property type="entry name" value="Ribonuclease H-like"/>
    <property type="match status" value="1"/>
</dbReference>
<dbReference type="Proteomes" id="UP001151760">
    <property type="component" value="Unassembled WGS sequence"/>
</dbReference>
<evidence type="ECO:0000313" key="3">
    <source>
        <dbReference type="EMBL" id="GJT23336.1"/>
    </source>
</evidence>
<dbReference type="Gene3D" id="3.30.420.10">
    <property type="entry name" value="Ribonuclease H-like superfamily/Ribonuclease H"/>
    <property type="match status" value="1"/>
</dbReference>
<reference evidence="3" key="2">
    <citation type="submission" date="2022-01" db="EMBL/GenBank/DDBJ databases">
        <authorList>
            <person name="Yamashiro T."/>
            <person name="Shiraishi A."/>
            <person name="Satake H."/>
            <person name="Nakayama K."/>
        </authorList>
    </citation>
    <scope>NUCLEOTIDE SEQUENCE</scope>
</reference>
<evidence type="ECO:0000256" key="1">
    <source>
        <dbReference type="SAM" id="MobiDB-lite"/>
    </source>
</evidence>
<dbReference type="PANTHER" id="PTHR42648">
    <property type="entry name" value="TRANSPOSASE, PUTATIVE-RELATED"/>
    <property type="match status" value="1"/>
</dbReference>
<reference evidence="3" key="1">
    <citation type="journal article" date="2022" name="Int. J. Mol. Sci.">
        <title>Draft Genome of Tanacetum Coccineum: Genomic Comparison of Closely Related Tanacetum-Family Plants.</title>
        <authorList>
            <person name="Yamashiro T."/>
            <person name="Shiraishi A."/>
            <person name="Nakayama K."/>
            <person name="Satake H."/>
        </authorList>
    </citation>
    <scope>NUCLEOTIDE SEQUENCE</scope>
</reference>
<feature type="compositionally biased region" description="Basic residues" evidence="1">
    <location>
        <begin position="599"/>
        <end position="610"/>
    </location>
</feature>
<accession>A0ABQ5C8G2</accession>
<comment type="caution">
    <text evidence="3">The sequence shown here is derived from an EMBL/GenBank/DDBJ whole genome shotgun (WGS) entry which is preliminary data.</text>
</comment>
<evidence type="ECO:0000259" key="2">
    <source>
        <dbReference type="PROSITE" id="PS50994"/>
    </source>
</evidence>
<organism evidence="3 4">
    <name type="scientific">Tanacetum coccineum</name>
    <dbReference type="NCBI Taxonomy" id="301880"/>
    <lineage>
        <taxon>Eukaryota</taxon>
        <taxon>Viridiplantae</taxon>
        <taxon>Streptophyta</taxon>
        <taxon>Embryophyta</taxon>
        <taxon>Tracheophyta</taxon>
        <taxon>Spermatophyta</taxon>
        <taxon>Magnoliopsida</taxon>
        <taxon>eudicotyledons</taxon>
        <taxon>Gunneridae</taxon>
        <taxon>Pentapetalae</taxon>
        <taxon>asterids</taxon>
        <taxon>campanulids</taxon>
        <taxon>Asterales</taxon>
        <taxon>Asteraceae</taxon>
        <taxon>Asteroideae</taxon>
        <taxon>Anthemideae</taxon>
        <taxon>Anthemidinae</taxon>
        <taxon>Tanacetum</taxon>
    </lineage>
</organism>